<dbReference type="InterPro" id="IPR004995">
    <property type="entry name" value="Spore_Ger"/>
</dbReference>
<keyword evidence="2 3" id="KW-0472">Membrane</keyword>
<feature type="transmembrane region" description="Helical" evidence="3">
    <location>
        <begin position="324"/>
        <end position="345"/>
    </location>
</feature>
<dbReference type="Proteomes" id="UP000824201">
    <property type="component" value="Unassembled WGS sequence"/>
</dbReference>
<protein>
    <submittedName>
        <fullName evidence="4">Spore germination protein</fullName>
    </submittedName>
</protein>
<reference evidence="4" key="2">
    <citation type="journal article" date="2021" name="PeerJ">
        <title>Extensive microbial diversity within the chicken gut microbiome revealed by metagenomics and culture.</title>
        <authorList>
            <person name="Gilroy R."/>
            <person name="Ravi A."/>
            <person name="Getino M."/>
            <person name="Pursley I."/>
            <person name="Horton D.L."/>
            <person name="Alikhan N.F."/>
            <person name="Baker D."/>
            <person name="Gharbi K."/>
            <person name="Hall N."/>
            <person name="Watson M."/>
            <person name="Adriaenssens E.M."/>
            <person name="Foster-Nyarko E."/>
            <person name="Jarju S."/>
            <person name="Secka A."/>
            <person name="Antonio M."/>
            <person name="Oren A."/>
            <person name="Chaudhuri R.R."/>
            <person name="La Ragione R."/>
            <person name="Hildebrand F."/>
            <person name="Pallen M.J."/>
        </authorList>
    </citation>
    <scope>NUCLEOTIDE SEQUENCE</scope>
    <source>
        <strain evidence="4">ChiW13-3771</strain>
    </source>
</reference>
<feature type="transmembrane region" description="Helical" evidence="3">
    <location>
        <begin position="285"/>
        <end position="304"/>
    </location>
</feature>
<gene>
    <name evidence="4" type="ORF">IAC96_03695</name>
</gene>
<reference evidence="4" key="1">
    <citation type="submission" date="2020-10" db="EMBL/GenBank/DDBJ databases">
        <authorList>
            <person name="Gilroy R."/>
        </authorList>
    </citation>
    <scope>NUCLEOTIDE SEQUENCE</scope>
    <source>
        <strain evidence="4">ChiW13-3771</strain>
    </source>
</reference>
<dbReference type="GO" id="GO:0009847">
    <property type="term" value="P:spore germination"/>
    <property type="evidence" value="ECO:0007669"/>
    <property type="project" value="InterPro"/>
</dbReference>
<evidence type="ECO:0000256" key="2">
    <source>
        <dbReference type="ARBA" id="ARBA00023136"/>
    </source>
</evidence>
<dbReference type="AlphaFoldDB" id="A0A9D1ECW9"/>
<dbReference type="PIRSF" id="PIRSF005690">
    <property type="entry name" value="GerBA"/>
    <property type="match status" value="1"/>
</dbReference>
<feature type="transmembrane region" description="Helical" evidence="3">
    <location>
        <begin position="407"/>
        <end position="432"/>
    </location>
</feature>
<accession>A0A9D1ECW9</accession>
<evidence type="ECO:0000313" key="5">
    <source>
        <dbReference type="Proteomes" id="UP000824201"/>
    </source>
</evidence>
<dbReference type="Pfam" id="PF03323">
    <property type="entry name" value="GerA"/>
    <property type="match status" value="1"/>
</dbReference>
<dbReference type="GO" id="GO:0016020">
    <property type="term" value="C:membrane"/>
    <property type="evidence" value="ECO:0007669"/>
    <property type="project" value="InterPro"/>
</dbReference>
<keyword evidence="3" id="KW-0812">Transmembrane</keyword>
<name>A0A9D1ECW9_9FIRM</name>
<dbReference type="PANTHER" id="PTHR22550:SF9">
    <property type="entry name" value="STAGE V SPORULATION PROTEIN AF"/>
    <property type="match status" value="1"/>
</dbReference>
<evidence type="ECO:0000256" key="3">
    <source>
        <dbReference type="SAM" id="Phobius"/>
    </source>
</evidence>
<comment type="caution">
    <text evidence="4">The sequence shown here is derived from an EMBL/GenBank/DDBJ whole genome shotgun (WGS) entry which is preliminary data.</text>
</comment>
<organism evidence="4 5">
    <name type="scientific">Candidatus Fimimorpha faecalis</name>
    <dbReference type="NCBI Taxonomy" id="2840824"/>
    <lineage>
        <taxon>Bacteria</taxon>
        <taxon>Bacillati</taxon>
        <taxon>Bacillota</taxon>
        <taxon>Clostridia</taxon>
        <taxon>Eubacteriales</taxon>
        <taxon>Candidatus Fimimorpha</taxon>
    </lineage>
</organism>
<sequence>MQIHSEISQVMSYMQKELRVDRNFDVIYRVMKIGDHQAVLYCIDGFTKDEILEKLLEFLFKQIPKEFPEDAHEFSKILLPYAEIGLAKQYDDAILKLLCGQTLLFIDGYAQCLEIDCRTYPARSVSEPEKDKTMRGSRDGFVETLVFNTALIRRRIRDPQLTMEVLQTGRRSMTDICLCYIEDRVDSGLLEKLRRKIQSLEVDALTMNQQSLAECIYPYKWYNPFPKFKFTERPDTAAACVLEGNIAILVDNSPSALILPSSVFDIIEEADDYYFPPITGTYLRLTRLIISIMTLIVTPLWLLLMQNPDWLPDWLLFIRVKETVNVPLILQLLLLELSIDGLRLAAVNTPSMLTTPLSVMAALVLGEFSVKSGWFNSEPMLYMAFVAVANYTQSSFELGYAIKFMRLITLILTAIFNLPGFIAGVIISVLAITCNKTFSGRNYFYPIIPFSWRKVKERFFRLRLHHTER</sequence>
<dbReference type="PANTHER" id="PTHR22550">
    <property type="entry name" value="SPORE GERMINATION PROTEIN"/>
    <property type="match status" value="1"/>
</dbReference>
<evidence type="ECO:0000313" key="4">
    <source>
        <dbReference type="EMBL" id="HIR88032.1"/>
    </source>
</evidence>
<evidence type="ECO:0000256" key="1">
    <source>
        <dbReference type="ARBA" id="ARBA00005278"/>
    </source>
</evidence>
<proteinExistence type="inferred from homology"/>
<dbReference type="InterPro" id="IPR050768">
    <property type="entry name" value="UPF0353/GerABKA_families"/>
</dbReference>
<keyword evidence="3" id="KW-1133">Transmembrane helix</keyword>
<comment type="similarity">
    <text evidence="1">Belongs to the GerABKA family.</text>
</comment>
<dbReference type="EMBL" id="DVHN01000043">
    <property type="protein sequence ID" value="HIR88032.1"/>
    <property type="molecule type" value="Genomic_DNA"/>
</dbReference>